<gene>
    <name evidence="1" type="ORF">PREVCOP_04776</name>
</gene>
<comment type="caution">
    <text evidence="1">The sequence shown here is derived from an EMBL/GenBank/DDBJ whole genome shotgun (WGS) entry which is preliminary data.</text>
</comment>
<protein>
    <submittedName>
        <fullName evidence="1">Uncharacterized protein</fullName>
    </submittedName>
</protein>
<dbReference type="Proteomes" id="UP000004477">
    <property type="component" value="Unassembled WGS sequence"/>
</dbReference>
<evidence type="ECO:0000313" key="2">
    <source>
        <dbReference type="Proteomes" id="UP000004477"/>
    </source>
</evidence>
<accession>D1PC45</accession>
<evidence type="ECO:0000313" key="1">
    <source>
        <dbReference type="EMBL" id="EFB35871.1"/>
    </source>
</evidence>
<proteinExistence type="predicted"/>
<keyword evidence="2" id="KW-1185">Reference proteome</keyword>
<dbReference type="PaxDb" id="537011-PREVCOP_04776"/>
<name>D1PC45_9BACT</name>
<organism evidence="1 2">
    <name type="scientific">Segatella copri DSM 18205</name>
    <dbReference type="NCBI Taxonomy" id="537011"/>
    <lineage>
        <taxon>Bacteria</taxon>
        <taxon>Pseudomonadati</taxon>
        <taxon>Bacteroidota</taxon>
        <taxon>Bacteroidia</taxon>
        <taxon>Bacteroidales</taxon>
        <taxon>Prevotellaceae</taxon>
        <taxon>Segatella</taxon>
    </lineage>
</organism>
<dbReference type="EMBL" id="ACBX02000012">
    <property type="protein sequence ID" value="EFB35871.1"/>
    <property type="molecule type" value="Genomic_DNA"/>
</dbReference>
<sequence length="42" mass="4615">MGFPVSTGIQVPARTFGKAQTSTAHAVEEWTPCCHHLLTEKF</sequence>
<dbReference type="AlphaFoldDB" id="D1PC45"/>
<reference evidence="1" key="1">
    <citation type="submission" date="2009-11" db="EMBL/GenBank/DDBJ databases">
        <authorList>
            <person name="Weinstock G."/>
            <person name="Sodergren E."/>
            <person name="Clifton S."/>
            <person name="Fulton L."/>
            <person name="Fulton B."/>
            <person name="Courtney L."/>
            <person name="Fronick C."/>
            <person name="Harrison M."/>
            <person name="Strong C."/>
            <person name="Farmer C."/>
            <person name="Delahaunty K."/>
            <person name="Markovic C."/>
            <person name="Hall O."/>
            <person name="Minx P."/>
            <person name="Tomlinson C."/>
            <person name="Mitreva M."/>
            <person name="Nelson J."/>
            <person name="Hou S."/>
            <person name="Wollam A."/>
            <person name="Pepin K.H."/>
            <person name="Johnson M."/>
            <person name="Bhonagiri V."/>
            <person name="Nash W.E."/>
            <person name="Warren W."/>
            <person name="Chinwalla A."/>
            <person name="Mardis E.R."/>
            <person name="Wilson R.K."/>
        </authorList>
    </citation>
    <scope>NUCLEOTIDE SEQUENCE [LARGE SCALE GENOMIC DNA]</scope>
    <source>
        <strain evidence="1">DSM 18205</strain>
    </source>
</reference>
<dbReference type="HOGENOM" id="CLU_3255732_0_0_10"/>